<dbReference type="AlphaFoldDB" id="A0A1N5VQH2"/>
<dbReference type="PANTHER" id="PTHR43031">
    <property type="entry name" value="FAD-DEPENDENT OXIDOREDUCTASE"/>
    <property type="match status" value="1"/>
</dbReference>
<dbReference type="InterPro" id="IPR001763">
    <property type="entry name" value="Rhodanese-like_dom"/>
</dbReference>
<keyword evidence="2" id="KW-0808">Transferase</keyword>
<dbReference type="SUPFAM" id="SSF52821">
    <property type="entry name" value="Rhodanese/Cell cycle control phosphatase"/>
    <property type="match status" value="2"/>
</dbReference>
<evidence type="ECO:0000313" key="4">
    <source>
        <dbReference type="Proteomes" id="UP000187822"/>
    </source>
</evidence>
<dbReference type="Proteomes" id="UP000195607">
    <property type="component" value="Chromosome I"/>
</dbReference>
<dbReference type="EMBL" id="LT671858">
    <property type="protein sequence ID" value="SIM75019.1"/>
    <property type="molecule type" value="Genomic_DNA"/>
</dbReference>
<dbReference type="RefSeq" id="WP_021788829.1">
    <property type="nucleotide sequence ID" value="NZ_LT671858.1"/>
</dbReference>
<dbReference type="PROSITE" id="PS50206">
    <property type="entry name" value="RHODANESE_3"/>
    <property type="match status" value="2"/>
</dbReference>
<dbReference type="InterPro" id="IPR050229">
    <property type="entry name" value="GlpE_sulfurtransferase"/>
</dbReference>
<dbReference type="Gene3D" id="3.40.250.10">
    <property type="entry name" value="Rhodanese-like domain"/>
    <property type="match status" value="2"/>
</dbReference>
<dbReference type="Proteomes" id="UP000187822">
    <property type="component" value="Chromosome I"/>
</dbReference>
<reference evidence="3" key="3">
    <citation type="submission" date="2016-06" db="EMBL/GenBank/DDBJ databases">
        <authorList>
            <person name="Olsen C.W."/>
            <person name="Carey S."/>
            <person name="Hinshaw L."/>
            <person name="Karasin A.I."/>
        </authorList>
    </citation>
    <scope>NUCLEOTIDE SEQUENCE [LARGE SCALE GENOMIC DNA]</scope>
    <source>
        <strain evidence="3">PM4</strain>
    </source>
</reference>
<keyword evidence="4" id="KW-1185">Reference proteome</keyword>
<sequence length="203" mass="22564">MIDAETIKNELMNPGTVLVDVDPMPYLEIGYPEGAISHPISLEPWEENLARLMGKNHNAIAVYSSFKAIGEYASRLASEYGIPVKFTFCDGLEKWSSLGLPTSRIKSIDVGTLKKEIAQFTVIDVREKEELKSGFIDGSINIPLSEVDTALFKLNLNNKYAVICAHGNRSREASKILSEYGFDTCTVSGGMSQWILKRFSTKY</sequence>
<dbReference type="CDD" id="cd00158">
    <property type="entry name" value="RHOD"/>
    <property type="match status" value="1"/>
</dbReference>
<reference evidence="4" key="2">
    <citation type="submission" date="2016-06" db="EMBL/GenBank/DDBJ databases">
        <authorList>
            <person name="Toshchakov V.S."/>
        </authorList>
    </citation>
    <scope>NUCLEOTIDE SEQUENCE [LARGE SCALE GENOMIC DNA]</scope>
    <source>
        <strain>PM4 (JCM 30641</strain>
        <strain evidence="4">\VKM B-2940)</strain>
    </source>
</reference>
<dbReference type="SMART" id="SM00450">
    <property type="entry name" value="RHOD"/>
    <property type="match status" value="1"/>
</dbReference>
<dbReference type="STRING" id="1673428.CPM_1460"/>
<dbReference type="KEGG" id="cdiv:CPM_1460"/>
<dbReference type="InterPro" id="IPR036873">
    <property type="entry name" value="Rhodanese-like_dom_sf"/>
</dbReference>
<dbReference type="EMBL" id="LT719092">
    <property type="protein sequence ID" value="SJK85256.1"/>
    <property type="molecule type" value="Genomic_DNA"/>
</dbReference>
<dbReference type="PANTHER" id="PTHR43031:SF1">
    <property type="entry name" value="PYRIDINE NUCLEOTIDE-DISULPHIDE OXIDOREDUCTASE"/>
    <property type="match status" value="1"/>
</dbReference>
<dbReference type="Pfam" id="PF00581">
    <property type="entry name" value="Rhodanese"/>
    <property type="match status" value="1"/>
</dbReference>
<dbReference type="GeneID" id="41588707"/>
<reference evidence="2 5" key="1">
    <citation type="submission" date="2016-04" db="EMBL/GenBank/DDBJ databases">
        <authorList>
            <person name="Evans L.H."/>
            <person name="Alamgir A."/>
            <person name="Owens N."/>
            <person name="Weber N.D."/>
            <person name="Virtaneva K."/>
            <person name="Barbian K."/>
            <person name="Babar A."/>
            <person name="Rosenke K."/>
        </authorList>
    </citation>
    <scope>NUCLEOTIDE SEQUENCE [LARGE SCALE GENOMIC DNA]</scope>
    <source>
        <strain evidence="2">S5</strain>
        <strain evidence="5">S5(T) (JCM 30642 \VKM B-2941)</strain>
    </source>
</reference>
<protein>
    <submittedName>
        <fullName evidence="2">Rhodanese-related sulfurtransferase</fullName>
    </submittedName>
</protein>
<feature type="domain" description="Rhodanese" evidence="1">
    <location>
        <begin position="116"/>
        <end position="203"/>
    </location>
</feature>
<accession>A0A1N5VQH2</accession>
<dbReference type="OrthoDB" id="135517at2157"/>
<proteinExistence type="predicted"/>
<evidence type="ECO:0000259" key="1">
    <source>
        <dbReference type="PROSITE" id="PS50206"/>
    </source>
</evidence>
<gene>
    <name evidence="3" type="ORF">CPM_1460</name>
    <name evidence="2" type="ORF">CSP5_1466</name>
</gene>
<organism evidence="2 5">
    <name type="scientific">Cuniculiplasma divulgatum</name>
    <dbReference type="NCBI Taxonomy" id="1673428"/>
    <lineage>
        <taxon>Archaea</taxon>
        <taxon>Methanobacteriati</taxon>
        <taxon>Thermoplasmatota</taxon>
        <taxon>Thermoplasmata</taxon>
        <taxon>Thermoplasmatales</taxon>
        <taxon>Cuniculiplasmataceae</taxon>
        <taxon>Cuniculiplasma</taxon>
    </lineage>
</organism>
<evidence type="ECO:0000313" key="2">
    <source>
        <dbReference type="EMBL" id="SIM75019.1"/>
    </source>
</evidence>
<name>A0A1N5VQH2_9ARCH</name>
<evidence type="ECO:0000313" key="5">
    <source>
        <dbReference type="Proteomes" id="UP000195607"/>
    </source>
</evidence>
<feature type="domain" description="Rhodanese" evidence="1">
    <location>
        <begin position="12"/>
        <end position="104"/>
    </location>
</feature>
<dbReference type="GO" id="GO:0016740">
    <property type="term" value="F:transferase activity"/>
    <property type="evidence" value="ECO:0007669"/>
    <property type="project" value="UniProtKB-KW"/>
</dbReference>
<evidence type="ECO:0000313" key="3">
    <source>
        <dbReference type="EMBL" id="SJK85256.1"/>
    </source>
</evidence>